<dbReference type="AlphaFoldDB" id="A0AAP0KXL5"/>
<evidence type="ECO:0000256" key="1">
    <source>
        <dbReference type="SAM" id="MobiDB-lite"/>
    </source>
</evidence>
<accession>A0AAP0KXL5</accession>
<protein>
    <submittedName>
        <fullName evidence="2">Uncharacterized protein</fullName>
    </submittedName>
</protein>
<dbReference type="EMBL" id="JBBNAF010000003">
    <property type="protein sequence ID" value="KAK9160486.1"/>
    <property type="molecule type" value="Genomic_DNA"/>
</dbReference>
<proteinExistence type="predicted"/>
<feature type="compositionally biased region" description="Basic and acidic residues" evidence="1">
    <location>
        <begin position="61"/>
        <end position="73"/>
    </location>
</feature>
<reference evidence="2 3" key="1">
    <citation type="submission" date="2024-01" db="EMBL/GenBank/DDBJ databases">
        <title>Genome assemblies of Stephania.</title>
        <authorList>
            <person name="Yang L."/>
        </authorList>
    </citation>
    <scope>NUCLEOTIDE SEQUENCE [LARGE SCALE GENOMIC DNA]</scope>
    <source>
        <strain evidence="2">YNDBR</strain>
        <tissue evidence="2">Leaf</tissue>
    </source>
</reference>
<sequence>MISGGFSLEVFKQWAPFEKNLIALLGVALSLFSKAKHKISLSCKRETIDFLISVSRGNPRVTDDTRNSVKEETNATSDCEGAGAEQRWPRGQAQAAASEDCGGDQAVGGDGAGSEQRRRRRRPRSGSGAEGEYRATKTAPVNTLDWAGARIESQSMGVADERQSRRGADDCGTGKFNPAAVVVDAVGALSNGNTAVIVSIVGRRHAWCNESKQLEEVFALRPFLRS</sequence>
<evidence type="ECO:0000313" key="2">
    <source>
        <dbReference type="EMBL" id="KAK9160486.1"/>
    </source>
</evidence>
<comment type="caution">
    <text evidence="2">The sequence shown here is derived from an EMBL/GenBank/DDBJ whole genome shotgun (WGS) entry which is preliminary data.</text>
</comment>
<name>A0AAP0KXL5_9MAGN</name>
<gene>
    <name evidence="2" type="ORF">Syun_006827</name>
</gene>
<dbReference type="Proteomes" id="UP001420932">
    <property type="component" value="Unassembled WGS sequence"/>
</dbReference>
<evidence type="ECO:0000313" key="3">
    <source>
        <dbReference type="Proteomes" id="UP001420932"/>
    </source>
</evidence>
<keyword evidence="3" id="KW-1185">Reference proteome</keyword>
<feature type="region of interest" description="Disordered" evidence="1">
    <location>
        <begin position="57"/>
        <end position="139"/>
    </location>
</feature>
<organism evidence="2 3">
    <name type="scientific">Stephania yunnanensis</name>
    <dbReference type="NCBI Taxonomy" id="152371"/>
    <lineage>
        <taxon>Eukaryota</taxon>
        <taxon>Viridiplantae</taxon>
        <taxon>Streptophyta</taxon>
        <taxon>Embryophyta</taxon>
        <taxon>Tracheophyta</taxon>
        <taxon>Spermatophyta</taxon>
        <taxon>Magnoliopsida</taxon>
        <taxon>Ranunculales</taxon>
        <taxon>Menispermaceae</taxon>
        <taxon>Menispermoideae</taxon>
        <taxon>Cissampelideae</taxon>
        <taxon>Stephania</taxon>
    </lineage>
</organism>